<evidence type="ECO:0000256" key="3">
    <source>
        <dbReference type="ARBA" id="ARBA00023163"/>
    </source>
</evidence>
<evidence type="ECO:0000313" key="5">
    <source>
        <dbReference type="EMBL" id="EGD55631.1"/>
    </source>
</evidence>
<dbReference type="GO" id="GO:0043565">
    <property type="term" value="F:sequence-specific DNA binding"/>
    <property type="evidence" value="ECO:0007669"/>
    <property type="project" value="InterPro"/>
</dbReference>
<dbReference type="SUPFAM" id="SSF46689">
    <property type="entry name" value="Homeodomain-like"/>
    <property type="match status" value="2"/>
</dbReference>
<keyword evidence="6" id="KW-1185">Reference proteome</keyword>
<evidence type="ECO:0000256" key="2">
    <source>
        <dbReference type="ARBA" id="ARBA00023125"/>
    </source>
</evidence>
<reference evidence="5 6" key="1">
    <citation type="journal article" date="2011" name="J. Bacteriol.">
        <title>Draft Genome Sequence of Gordonia neofelifaecis NRRL B-59395, a Cholesterol-Degrading Actinomycete.</title>
        <authorList>
            <person name="Ge F."/>
            <person name="Li W."/>
            <person name="Chen G."/>
            <person name="Liu Y."/>
            <person name="Zhang G."/>
            <person name="Yong B."/>
            <person name="Wang Q."/>
            <person name="Wang N."/>
            <person name="Huang Z."/>
            <person name="Li W."/>
            <person name="Wang J."/>
            <person name="Wu C."/>
            <person name="Xie Q."/>
            <person name="Liu G."/>
        </authorList>
    </citation>
    <scope>NUCLEOTIDE SEQUENCE [LARGE SCALE GENOMIC DNA]</scope>
    <source>
        <strain evidence="5 6">NRRL B-59395</strain>
    </source>
</reference>
<dbReference type="SMART" id="SM00342">
    <property type="entry name" value="HTH_ARAC"/>
    <property type="match status" value="1"/>
</dbReference>
<comment type="caution">
    <text evidence="5">The sequence shown here is derived from an EMBL/GenBank/DDBJ whole genome shotgun (WGS) entry which is preliminary data.</text>
</comment>
<sequence>MTTSSLQSALAGLRLTGAIFLRAEYTENWAYESPPAADLAGLLKPGRERLVLFHIVAAGRCWVSAGDGERHWADCGDVIVLPYGDQHRMGGVADADCVPIGTLLDPPPWSELPVIRYGKGGARTDVVCGYLDTDDVLFEPRLRALPNAFVVRPTEATAAWIDASIAYAMESARTASGTPIVTDLTQLLLTEVLRLHLDTAPAAGHGWLAALRDPVLGPALEQLHTAPDRKWTVAELASAAAVSRSVIDERFRTVLGRSPIRYLHDWRMHIAQDLLASTSLPIGSVARRVGYDSEEAFSRAFKRAFGEAPSLWRSTGSADAGGLRTAARRR</sequence>
<accession>F1YI77</accession>
<dbReference type="InterPro" id="IPR032783">
    <property type="entry name" value="AraC_lig"/>
</dbReference>
<dbReference type="eggNOG" id="COG2207">
    <property type="taxonomic scope" value="Bacteria"/>
</dbReference>
<dbReference type="EMBL" id="AEUD01000005">
    <property type="protein sequence ID" value="EGD55631.1"/>
    <property type="molecule type" value="Genomic_DNA"/>
</dbReference>
<keyword evidence="2" id="KW-0238">DNA-binding</keyword>
<gene>
    <name evidence="5" type="ORF">SCNU_07958</name>
</gene>
<dbReference type="OrthoDB" id="241790at2"/>
<dbReference type="PROSITE" id="PS01124">
    <property type="entry name" value="HTH_ARAC_FAMILY_2"/>
    <property type="match status" value="1"/>
</dbReference>
<dbReference type="InterPro" id="IPR020449">
    <property type="entry name" value="Tscrpt_reg_AraC-type_HTH"/>
</dbReference>
<dbReference type="PANTHER" id="PTHR46796">
    <property type="entry name" value="HTH-TYPE TRANSCRIPTIONAL ACTIVATOR RHAS-RELATED"/>
    <property type="match status" value="1"/>
</dbReference>
<dbReference type="InterPro" id="IPR009057">
    <property type="entry name" value="Homeodomain-like_sf"/>
</dbReference>
<name>F1YI77_9ACTN</name>
<keyword evidence="1" id="KW-0805">Transcription regulation</keyword>
<dbReference type="InterPro" id="IPR018062">
    <property type="entry name" value="HTH_AraC-typ_CS"/>
</dbReference>
<dbReference type="InterPro" id="IPR018060">
    <property type="entry name" value="HTH_AraC"/>
</dbReference>
<feature type="domain" description="HTH araC/xylS-type" evidence="4">
    <location>
        <begin position="217"/>
        <end position="315"/>
    </location>
</feature>
<dbReference type="PANTHER" id="PTHR46796:SF7">
    <property type="entry name" value="ARAC FAMILY TRANSCRIPTIONAL REGULATOR"/>
    <property type="match status" value="1"/>
</dbReference>
<dbReference type="PRINTS" id="PR00032">
    <property type="entry name" value="HTHARAC"/>
</dbReference>
<dbReference type="Pfam" id="PF12852">
    <property type="entry name" value="Cupin_6"/>
    <property type="match status" value="1"/>
</dbReference>
<dbReference type="AlphaFoldDB" id="F1YI77"/>
<organism evidence="5 6">
    <name type="scientific">Gordonia neofelifaecis NRRL B-59395</name>
    <dbReference type="NCBI Taxonomy" id="644548"/>
    <lineage>
        <taxon>Bacteria</taxon>
        <taxon>Bacillati</taxon>
        <taxon>Actinomycetota</taxon>
        <taxon>Actinomycetes</taxon>
        <taxon>Mycobacteriales</taxon>
        <taxon>Gordoniaceae</taxon>
        <taxon>Gordonia</taxon>
    </lineage>
</organism>
<dbReference type="GO" id="GO:0003700">
    <property type="term" value="F:DNA-binding transcription factor activity"/>
    <property type="evidence" value="ECO:0007669"/>
    <property type="project" value="InterPro"/>
</dbReference>
<evidence type="ECO:0000256" key="1">
    <source>
        <dbReference type="ARBA" id="ARBA00023015"/>
    </source>
</evidence>
<evidence type="ECO:0000259" key="4">
    <source>
        <dbReference type="PROSITE" id="PS01124"/>
    </source>
</evidence>
<dbReference type="InterPro" id="IPR050204">
    <property type="entry name" value="AraC_XylS_family_regulators"/>
</dbReference>
<dbReference type="RefSeq" id="WP_009678829.1">
    <property type="nucleotide sequence ID" value="NZ_AEUD01000005.1"/>
</dbReference>
<dbReference type="Pfam" id="PF12833">
    <property type="entry name" value="HTH_18"/>
    <property type="match status" value="1"/>
</dbReference>
<protein>
    <submittedName>
        <fullName evidence="5">AraC family transcriptional regulator</fullName>
    </submittedName>
</protein>
<dbReference type="PROSITE" id="PS00041">
    <property type="entry name" value="HTH_ARAC_FAMILY_1"/>
    <property type="match status" value="1"/>
</dbReference>
<proteinExistence type="predicted"/>
<evidence type="ECO:0000313" key="6">
    <source>
        <dbReference type="Proteomes" id="UP000035065"/>
    </source>
</evidence>
<dbReference type="STRING" id="644548.SCNU_07958"/>
<dbReference type="Gene3D" id="1.10.10.60">
    <property type="entry name" value="Homeodomain-like"/>
    <property type="match status" value="2"/>
</dbReference>
<dbReference type="Proteomes" id="UP000035065">
    <property type="component" value="Unassembled WGS sequence"/>
</dbReference>
<keyword evidence="3" id="KW-0804">Transcription</keyword>